<dbReference type="STRING" id="983964.A0A2T4AQM5"/>
<dbReference type="Gene3D" id="3.40.50.1580">
    <property type="entry name" value="Nucleoside phosphorylase domain"/>
    <property type="match status" value="1"/>
</dbReference>
<sequence length="1573" mass="177490">MDRSKYTIGWICALTEEFVAARAFLDETHERLKDQDPKDSNNYALGKMSDHNIVIACLPLGEYGTASAAGVAINMVRSFPNIRIGMMVGIGGGVPSKRHDIRLGDVVVSTPGNGNGGVFQYDFGKSIQAKEFVETGFLNQPPEMLRTALQSLKASHQLEGHTLINDVEEVLQDRPRLKRTYCRPNIDDQLYKSTFIHSSPSEDCQSCGSDPSHVEPRDPRDQDDDDPAIHYGLIASGNQVMKDALVRDKLGMERGVLCFEMEAAGLMNRFPCLVIRGICDYSDSHKNDKWRGYAAIMAAAYTKDLLRHLIPEQVIFEKSAIDLLQGIHDQLESLVQKTDSVNYQLDLAKLSIAHGAEFDSFAIQHDEECLPGTRTEILHQIWEWAGSQRGKCIFWLNGMAGTGKSTICRTLAKDFQGKGVLGATFFFKRGEADRGNASKFFSTIAKQIYQKLPEIDLRKIIEEQPDISNKALSMQFETLILRPLSTLRSTNSGLPLMMIVIDALDECEDDNNIRAIIQLLPHLQATQSIRLRVFITSRPELPIRLGFKDVEGGYQDLVLHHVPRVNIEHDISLFINHKLDSIRKYRSLPQDWPGAIRIQWLVNMSIPLFIFAATVCRMLQDHDLDPEEALEDIFKYEDEESKLDVIYLPILDRLFSKYGKKGRQKQFKQVQELVSTIVLLENPLSIIALSSLIGIPTTTVNTGLNSLHSVLNIPVDETAPVRFFHLSFRDFLLDRKTRGKTALWIDEKETHGRLTKYCLRRMSNSLRRNICNLSDYGLGPREMDADIINRYIPSELQYSCRYWVYHLRKSQNPVTLIDDALLFLQNHLLHWIEAMSLLGLVSNVIHAIHNLQYVAQGGHNSKMLELLYDARRLVLKFRYIAGAAPLQLYISGLIFAPTRSATKKSFLKEKPDWISVSRNIEDNWDAHLQTLEGHKENVDYIAFSSDGLLLASCAKDKTINIWEIATGTLRQTFTGHENSILCVAFSLDTQTLASISVDAIMKFWDVATGASLWNIKLQDDEIWDACFSPDISLLATHSRGKTAIWDLYLGVQKHELGKTSLFHSSTFSANGLLFAGASDWDIIIWNTVTGAVRQTIKGQSGRDNATCLAFSPNSQLLASAHEPDCVKLWDVITGTQKYIFETCGHLTRVAFSPDNQFLAIGHYNGIVLWDLATYRLCKDSSKSAAIIAYSPDGKTLASTGFSKVIELWDLNMEFLNQESSSTSTQEIEFSSDGKLLISSLDKDISIWNPSQESLQQVLCTNSHGSATTIALSADGRLLAYPSILLPNHPRRVGSVEVWDIKMGIHWSILTKKCHMMEFLPDCQQLAIVEEEYIAFWAYTEDLTQTPMPTKSNDNTAGSLQQDVERVGMWVLQRTLNRTKGHLGAESRISFSPDGRHLAMYLYVDGSVGLDVEIWDLTTGSLIQTLERCFTNLEFVAFSISGQLLARERRDDFKEEGRITTYGPIIEPWDLDTGKLHEALAKKRRRKRPKHAVLPSLLPVEGVEFLTFQNRYVKRKDITIFEGEWVCFQDRKILWLPFKYRATSSSANNTTLALTHGWGEITFIQFSVSAELKI</sequence>
<dbReference type="Pfam" id="PF00400">
    <property type="entry name" value="WD40"/>
    <property type="match status" value="4"/>
</dbReference>
<feature type="repeat" description="WD" evidence="3">
    <location>
        <begin position="973"/>
        <end position="1014"/>
    </location>
</feature>
<dbReference type="SMART" id="SM00320">
    <property type="entry name" value="WD40"/>
    <property type="match status" value="9"/>
</dbReference>
<dbReference type="PANTHER" id="PTHR46082:SF11">
    <property type="entry name" value="AAA+ ATPASE DOMAIN-CONTAINING PROTEIN-RELATED"/>
    <property type="match status" value="1"/>
</dbReference>
<gene>
    <name evidence="6" type="ORF">M431DRAFT_107397</name>
</gene>
<feature type="domain" description="Nephrocystin 3-like N-terminal" evidence="5">
    <location>
        <begin position="378"/>
        <end position="538"/>
    </location>
</feature>
<dbReference type="SUPFAM" id="SSF53167">
    <property type="entry name" value="Purine and uridine phosphorylases"/>
    <property type="match status" value="1"/>
</dbReference>
<dbReference type="Pfam" id="PF24883">
    <property type="entry name" value="NPHP3_N"/>
    <property type="match status" value="1"/>
</dbReference>
<dbReference type="InterPro" id="IPR027417">
    <property type="entry name" value="P-loop_NTPase"/>
</dbReference>
<dbReference type="GO" id="GO:0003824">
    <property type="term" value="F:catalytic activity"/>
    <property type="evidence" value="ECO:0007669"/>
    <property type="project" value="InterPro"/>
</dbReference>
<feature type="repeat" description="WD" evidence="3">
    <location>
        <begin position="1098"/>
        <end position="1139"/>
    </location>
</feature>
<dbReference type="InterPro" id="IPR053137">
    <property type="entry name" value="NLR-like"/>
</dbReference>
<dbReference type="Proteomes" id="UP000241690">
    <property type="component" value="Unassembled WGS sequence"/>
</dbReference>
<dbReference type="PANTHER" id="PTHR46082">
    <property type="entry name" value="ATP/GTP-BINDING PROTEIN-RELATED"/>
    <property type="match status" value="1"/>
</dbReference>
<accession>A0A2T4AQM5</accession>
<name>A0A2T4AQM5_TRIHA</name>
<proteinExistence type="predicted"/>
<dbReference type="RefSeq" id="XP_024779027.1">
    <property type="nucleotide sequence ID" value="XM_024911645.1"/>
</dbReference>
<dbReference type="InterPro" id="IPR001680">
    <property type="entry name" value="WD40_rpt"/>
</dbReference>
<dbReference type="Gene3D" id="3.40.50.300">
    <property type="entry name" value="P-loop containing nucleotide triphosphate hydrolases"/>
    <property type="match status" value="1"/>
</dbReference>
<keyword evidence="2" id="KW-0677">Repeat</keyword>
<evidence type="ECO:0000313" key="6">
    <source>
        <dbReference type="EMBL" id="PTB59350.1"/>
    </source>
</evidence>
<dbReference type="CDD" id="cd00200">
    <property type="entry name" value="WD40"/>
    <property type="match status" value="1"/>
</dbReference>
<dbReference type="SUPFAM" id="SSF50978">
    <property type="entry name" value="WD40 repeat-like"/>
    <property type="match status" value="2"/>
</dbReference>
<dbReference type="InterPro" id="IPR035994">
    <property type="entry name" value="Nucleoside_phosphorylase_sf"/>
</dbReference>
<keyword evidence="7" id="KW-1185">Reference proteome</keyword>
<evidence type="ECO:0000256" key="1">
    <source>
        <dbReference type="ARBA" id="ARBA00022574"/>
    </source>
</evidence>
<dbReference type="GO" id="GO:0009116">
    <property type="term" value="P:nucleoside metabolic process"/>
    <property type="evidence" value="ECO:0007669"/>
    <property type="project" value="InterPro"/>
</dbReference>
<keyword evidence="1 3" id="KW-0853">WD repeat</keyword>
<dbReference type="GeneID" id="36620204"/>
<evidence type="ECO:0000256" key="4">
    <source>
        <dbReference type="SAM" id="MobiDB-lite"/>
    </source>
</evidence>
<organism evidence="6 7">
    <name type="scientific">Trichoderma harzianum CBS 226.95</name>
    <dbReference type="NCBI Taxonomy" id="983964"/>
    <lineage>
        <taxon>Eukaryota</taxon>
        <taxon>Fungi</taxon>
        <taxon>Dikarya</taxon>
        <taxon>Ascomycota</taxon>
        <taxon>Pezizomycotina</taxon>
        <taxon>Sordariomycetes</taxon>
        <taxon>Hypocreomycetidae</taxon>
        <taxon>Hypocreales</taxon>
        <taxon>Hypocreaceae</taxon>
        <taxon>Trichoderma</taxon>
    </lineage>
</organism>
<feature type="repeat" description="WD" evidence="3">
    <location>
        <begin position="1187"/>
        <end position="1211"/>
    </location>
</feature>
<dbReference type="PROSITE" id="PS50294">
    <property type="entry name" value="WD_REPEATS_REGION"/>
    <property type="match status" value="2"/>
</dbReference>
<protein>
    <recommendedName>
        <fullName evidence="5">Nephrocystin 3-like N-terminal domain-containing protein</fullName>
    </recommendedName>
</protein>
<dbReference type="EMBL" id="KZ679676">
    <property type="protein sequence ID" value="PTB59350.1"/>
    <property type="molecule type" value="Genomic_DNA"/>
</dbReference>
<feature type="region of interest" description="Disordered" evidence="4">
    <location>
        <begin position="201"/>
        <end position="228"/>
    </location>
</feature>
<dbReference type="InterPro" id="IPR036322">
    <property type="entry name" value="WD40_repeat_dom_sf"/>
</dbReference>
<evidence type="ECO:0000313" key="7">
    <source>
        <dbReference type="Proteomes" id="UP000241690"/>
    </source>
</evidence>
<dbReference type="InterPro" id="IPR056884">
    <property type="entry name" value="NPHP3-like_N"/>
</dbReference>
<dbReference type="Gene3D" id="2.130.10.10">
    <property type="entry name" value="YVTN repeat-like/Quinoprotein amine dehydrogenase"/>
    <property type="match status" value="4"/>
</dbReference>
<evidence type="ECO:0000256" key="2">
    <source>
        <dbReference type="ARBA" id="ARBA00022737"/>
    </source>
</evidence>
<reference evidence="6 7" key="1">
    <citation type="submission" date="2016-07" db="EMBL/GenBank/DDBJ databases">
        <title>Multiple horizontal gene transfer events from other fungi enriched the ability of initially mycotrophic Trichoderma (Ascomycota) to feed on dead plant biomass.</title>
        <authorList>
            <consortium name="DOE Joint Genome Institute"/>
            <person name="Aerts A."/>
            <person name="Atanasova L."/>
            <person name="Chenthamara K."/>
            <person name="Zhang J."/>
            <person name="Grujic M."/>
            <person name="Henrissat B."/>
            <person name="Kuo A."/>
            <person name="Salamov A."/>
            <person name="Lipzen A."/>
            <person name="Labutti K."/>
            <person name="Barry K."/>
            <person name="Miao Y."/>
            <person name="Rahimi M.J."/>
            <person name="Shen Q."/>
            <person name="Grigoriev I.V."/>
            <person name="Kubicek C.P."/>
            <person name="Druzhinina I.S."/>
        </authorList>
    </citation>
    <scope>NUCLEOTIDE SEQUENCE [LARGE SCALE GENOMIC DNA]</scope>
    <source>
        <strain evidence="6 7">CBS 226.95</strain>
    </source>
</reference>
<dbReference type="InterPro" id="IPR019775">
    <property type="entry name" value="WD40_repeat_CS"/>
</dbReference>
<dbReference type="PROSITE" id="PS00678">
    <property type="entry name" value="WD_REPEATS_1"/>
    <property type="match status" value="2"/>
</dbReference>
<evidence type="ECO:0000256" key="3">
    <source>
        <dbReference type="PROSITE-ProRule" id="PRU00221"/>
    </source>
</evidence>
<dbReference type="InterPro" id="IPR015943">
    <property type="entry name" value="WD40/YVTN_repeat-like_dom_sf"/>
</dbReference>
<evidence type="ECO:0000259" key="5">
    <source>
        <dbReference type="Pfam" id="PF24883"/>
    </source>
</evidence>
<feature type="repeat" description="WD" evidence="3">
    <location>
        <begin position="931"/>
        <end position="972"/>
    </location>
</feature>
<dbReference type="SUPFAM" id="SSF52540">
    <property type="entry name" value="P-loop containing nucleoside triphosphate hydrolases"/>
    <property type="match status" value="1"/>
</dbReference>
<dbReference type="PROSITE" id="PS50082">
    <property type="entry name" value="WD_REPEATS_2"/>
    <property type="match status" value="4"/>
</dbReference>